<evidence type="ECO:0000256" key="2">
    <source>
        <dbReference type="SAM" id="Phobius"/>
    </source>
</evidence>
<feature type="transmembrane region" description="Helical" evidence="2">
    <location>
        <begin position="303"/>
        <end position="325"/>
    </location>
</feature>
<dbReference type="RefSeq" id="WP_132098319.1">
    <property type="nucleotide sequence ID" value="NZ_SMDA01000004.1"/>
</dbReference>
<accession>A0ABY2CXM1</accession>
<keyword evidence="1" id="KW-0175">Coiled coil</keyword>
<evidence type="ECO:0000256" key="1">
    <source>
        <dbReference type="SAM" id="Coils"/>
    </source>
</evidence>
<feature type="transmembrane region" description="Helical" evidence="2">
    <location>
        <begin position="372"/>
        <end position="395"/>
    </location>
</feature>
<evidence type="ECO:0000313" key="3">
    <source>
        <dbReference type="EMBL" id="TCW31802.1"/>
    </source>
</evidence>
<sequence length="400" mass="45448">MPTRTIPLTELVTLFRQMTDRTWRDGRLCGELCVPDQATADFLRELLDEGQADHYPCEVVEGDPDNVRVGDLFRLCFGRVRTAIGLIAPDVDTLLRNTQVASGTETTHWYVVDRDEASWEADKEIPRRLQVVHQFVKALEGTASIFDARNARIVFLRDGRLDVPIQFDGEVLLACDEKIAQEMITQLKLEDGHTDQRHEICATAICEMLSGQPKEKRFAVLLRGLAEFRQRFVDGYKLFAASFSFEKVRDQAESIRIEYLGKIHKTFSDIQGQLLGIPISTIVVATQFKDVEALTGPARTGQMWINVAVIAGAFIFCIFLTLAALNQKHTLDVLEEEIDRHKKALEEDHADIKARLDSIFVKLTNRATLHRIGLWIVFTICWVAFFFGLSVFWMLTRGAF</sequence>
<keyword evidence="4" id="KW-1185">Reference proteome</keyword>
<organism evidence="3 4">
    <name type="scientific">Gulbenkiania mobilis</name>
    <dbReference type="NCBI Taxonomy" id="397457"/>
    <lineage>
        <taxon>Bacteria</taxon>
        <taxon>Pseudomonadati</taxon>
        <taxon>Pseudomonadota</taxon>
        <taxon>Betaproteobacteria</taxon>
        <taxon>Neisseriales</taxon>
        <taxon>Chromobacteriaceae</taxon>
        <taxon>Gulbenkiania</taxon>
    </lineage>
</organism>
<proteinExistence type="predicted"/>
<feature type="coiled-coil region" evidence="1">
    <location>
        <begin position="324"/>
        <end position="351"/>
    </location>
</feature>
<keyword evidence="2" id="KW-1133">Transmembrane helix</keyword>
<protein>
    <submittedName>
        <fullName evidence="3">Uncharacterized protein</fullName>
    </submittedName>
</protein>
<evidence type="ECO:0000313" key="4">
    <source>
        <dbReference type="Proteomes" id="UP000294801"/>
    </source>
</evidence>
<name>A0ABY2CXM1_GULMO</name>
<reference evidence="3 4" key="1">
    <citation type="submission" date="2019-03" db="EMBL/GenBank/DDBJ databases">
        <title>Genomic Encyclopedia of Type Strains, Phase IV (KMG-IV): sequencing the most valuable type-strain genomes for metagenomic binning, comparative biology and taxonomic classification.</title>
        <authorList>
            <person name="Goeker M."/>
        </authorList>
    </citation>
    <scope>NUCLEOTIDE SEQUENCE [LARGE SCALE GENOMIC DNA]</scope>
    <source>
        <strain evidence="3 4">DSM 18507</strain>
    </source>
</reference>
<dbReference type="Proteomes" id="UP000294801">
    <property type="component" value="Unassembled WGS sequence"/>
</dbReference>
<comment type="caution">
    <text evidence="3">The sequence shown here is derived from an EMBL/GenBank/DDBJ whole genome shotgun (WGS) entry which is preliminary data.</text>
</comment>
<gene>
    <name evidence="3" type="ORF">EV669_104170</name>
</gene>
<dbReference type="EMBL" id="SMDA01000004">
    <property type="protein sequence ID" value="TCW31802.1"/>
    <property type="molecule type" value="Genomic_DNA"/>
</dbReference>
<keyword evidence="2" id="KW-0812">Transmembrane</keyword>
<keyword evidence="2" id="KW-0472">Membrane</keyword>